<dbReference type="PRINTS" id="PR01415">
    <property type="entry name" value="ANKYRIN"/>
</dbReference>
<keyword evidence="11 15" id="KW-0406">Ion transport</keyword>
<sequence length="1094" mass="124610">MEGNFSSHNPQLASILKESYSKQEHDHSGEEHHLKEEDYMSTSFNLRNISKLILPPLGVSSQNPVNSKGWIISPMDSRYRCWESFMVLLVAYSAWVYPFEVAFMHKSSNMKIYVADTVVDIFFGIDIVLTFFLAYIDRTTHLLVRDKKKIIVRYLSTWFVMDLASTIPYEALGYLFTGKRKVGLPYFLLGLLRFWRIRRVKQFFTRLEKDIRFSYFWVRCARLLSVTLFSIHCAGCLYYMLADRYPHKGKTWIGAVNPNFRETSLRIRYISAMYWSITTMTTVGYGDLHAVNTMEMIFIIFYMLFNLGLTSYLIGNMTNLVVEGTRRTMEFRNSIEAASNFVCRNRLPPRLKEQILAYMCLRFKAESLNQHQLIEQLPKSICKSICQHLFFETVEKVYLFKGVSKEIILSLVAKVKAEYIPPREDVIMQNEAPDDIYIIVSGEVEIIDSVMEKEKTLGTLHTGDMFGEVGALCCRPQSFTYRTKTLTQLLRLKTNTLLESMQIKREDNIQILKNFLQHFKQIKNLSIRDLMVENVEEEDPNMAVNLLTVASTGNAAFLEELLRAGLDPDIGDSEGKTPLHIAASNGHEECVKVLLKNTCNIHIKDMNDNTAMWGAIASKHYSIFRLLFQFAALSDQNTAGDLLCTAAKRNELTVMADLLKQGLNVDSKDRHDATAIQIAMKENHVEMVKLLVLNGADVSDVHSHEFCPSTMTEMLHNCEVGHRINVIEFMPDEVASKGKHQEEEHIGETRYDGPKIARVSIYRGHPVVRREKGIMQAGKLIRMPNSLDELKKIAGEKFGIDAKDAMVTNEEGAEIDSIDVISSLQSFHSQLTILVRKLRLPVGGKWLDEYMDESSRLWDSCHVLKSAISGMESYYSAASNIASSLDGYHHFTPEIARQVVRAINVCQREILGLEEENKSLMETRIEPLSQCLIQNISMESKLNGFSGFRGVLYAMRSVSSLLLMILLCGLAYCWSSSCFHQGYEEDMVFGSGFMVSMAILQQKVAEEIDQTEGQPGILLFEFQQAKSAMEELKVELEGIAGYEEHSEIQQKVDNVKSCFGLLRCGVDTIAGQLDDFFDEIVEGRKKLLDMCSNR</sequence>
<dbReference type="PROSITE" id="PS50042">
    <property type="entry name" value="CNMP_BINDING_3"/>
    <property type="match status" value="1"/>
</dbReference>
<feature type="transmembrane region" description="Helical" evidence="15">
    <location>
        <begin position="220"/>
        <end position="241"/>
    </location>
</feature>
<dbReference type="InterPro" id="IPR045319">
    <property type="entry name" value="KAT/AKT"/>
</dbReference>
<dbReference type="Pfam" id="PF00027">
    <property type="entry name" value="cNMP_binding"/>
    <property type="match status" value="1"/>
</dbReference>
<dbReference type="InterPro" id="IPR002110">
    <property type="entry name" value="Ankyrin_rpt"/>
</dbReference>
<dbReference type="SUPFAM" id="SSF51206">
    <property type="entry name" value="cAMP-binding domain-like"/>
    <property type="match status" value="1"/>
</dbReference>
<evidence type="ECO:0000256" key="5">
    <source>
        <dbReference type="ARBA" id="ARBA00022538"/>
    </source>
</evidence>
<feature type="repeat" description="ANK" evidence="14">
    <location>
        <begin position="574"/>
        <end position="606"/>
    </location>
</feature>
<keyword evidence="13 15" id="KW-0407">Ion channel</keyword>
<feature type="repeat" description="ANK" evidence="14">
    <location>
        <begin position="671"/>
        <end position="703"/>
    </location>
</feature>
<dbReference type="InterPro" id="IPR014710">
    <property type="entry name" value="RmlC-like_jellyroll"/>
</dbReference>
<evidence type="ECO:0000256" key="2">
    <source>
        <dbReference type="ARBA" id="ARBA00004413"/>
    </source>
</evidence>
<dbReference type="GO" id="GO:0005886">
    <property type="term" value="C:plasma membrane"/>
    <property type="evidence" value="ECO:0007669"/>
    <property type="project" value="UniProtKB-SubCell"/>
</dbReference>
<comment type="domain">
    <text evidence="15">The segment S4 is probably the voltage-sensor and is characterized by a series of positively charged amino acids. The pore-forming region H5 is enclosed by the transmembrane segments S5 and S6 in the Shaker-type (1P/6TM) and contains the GYGD signature motif which seems to be involved in potassium selectivity.</text>
</comment>
<dbReference type="Proteomes" id="UP000743370">
    <property type="component" value="Unassembled WGS sequence"/>
</dbReference>
<dbReference type="SMART" id="SM00248">
    <property type="entry name" value="ANK"/>
    <property type="match status" value="4"/>
</dbReference>
<proteinExistence type="inferred from homology"/>
<evidence type="ECO:0000256" key="3">
    <source>
        <dbReference type="ARBA" id="ARBA00007929"/>
    </source>
</evidence>
<dbReference type="Gene3D" id="1.10.287.70">
    <property type="match status" value="1"/>
</dbReference>
<dbReference type="PROSITE" id="PS50088">
    <property type="entry name" value="ANK_REPEAT"/>
    <property type="match status" value="2"/>
</dbReference>
<dbReference type="PROSITE" id="PS51490">
    <property type="entry name" value="KHA"/>
    <property type="match status" value="1"/>
</dbReference>
<dbReference type="GO" id="GO:0034702">
    <property type="term" value="C:monoatomic ion channel complex"/>
    <property type="evidence" value="ECO:0007669"/>
    <property type="project" value="UniProtKB-KW"/>
</dbReference>
<feature type="domain" description="Cyclic nucleotide-binding" evidence="16">
    <location>
        <begin position="399"/>
        <end position="518"/>
    </location>
</feature>
<dbReference type="InterPro" id="IPR005821">
    <property type="entry name" value="Ion_trans_dom"/>
</dbReference>
<comment type="subcellular location">
    <subcellularLocation>
        <location evidence="2">Cell membrane</location>
        <topology evidence="2">Peripheral membrane protein</topology>
        <orientation evidence="2">Cytoplasmic side</orientation>
    </subcellularLocation>
    <subcellularLocation>
        <location evidence="1 15">Membrane</location>
        <topology evidence="1 15">Multi-pass membrane protein</topology>
    </subcellularLocation>
</comment>
<evidence type="ECO:0000256" key="12">
    <source>
        <dbReference type="ARBA" id="ARBA00023136"/>
    </source>
</evidence>
<keyword evidence="7 15" id="KW-0631">Potassium channel</keyword>
<gene>
    <name evidence="18" type="ORF">HKW66_Vig0062730</name>
</gene>
<dbReference type="EMBL" id="JABFOF010000006">
    <property type="protein sequence ID" value="KAG2396351.1"/>
    <property type="molecule type" value="Genomic_DNA"/>
</dbReference>
<feature type="transmembrane region" description="Helical" evidence="15">
    <location>
        <begin position="182"/>
        <end position="199"/>
    </location>
</feature>
<dbReference type="Pfam" id="PF00520">
    <property type="entry name" value="Ion_trans"/>
    <property type="match status" value="1"/>
</dbReference>
<dbReference type="GO" id="GO:0005249">
    <property type="term" value="F:voltage-gated potassium channel activity"/>
    <property type="evidence" value="ECO:0007669"/>
    <property type="project" value="UniProtKB-UniRule"/>
</dbReference>
<keyword evidence="12 15" id="KW-0472">Membrane</keyword>
<evidence type="ECO:0000313" key="18">
    <source>
        <dbReference type="EMBL" id="KAG2396351.1"/>
    </source>
</evidence>
<keyword evidence="5 15" id="KW-0633">Potassium transport</keyword>
<dbReference type="Pfam" id="PF00023">
    <property type="entry name" value="Ank"/>
    <property type="match status" value="1"/>
</dbReference>
<evidence type="ECO:0000256" key="7">
    <source>
        <dbReference type="ARBA" id="ARBA00022826"/>
    </source>
</evidence>
<dbReference type="InterPro" id="IPR036770">
    <property type="entry name" value="Ankyrin_rpt-contain_sf"/>
</dbReference>
<feature type="transmembrane region" description="Helical" evidence="15">
    <location>
        <begin position="296"/>
        <end position="322"/>
    </location>
</feature>
<feature type="domain" description="KHA" evidence="17">
    <location>
        <begin position="758"/>
        <end position="847"/>
    </location>
</feature>
<dbReference type="CDD" id="cd00038">
    <property type="entry name" value="CAP_ED"/>
    <property type="match status" value="1"/>
</dbReference>
<keyword evidence="4 15" id="KW-0813">Transport</keyword>
<comment type="function">
    <text evidence="15">Potassium channel.</text>
</comment>
<evidence type="ECO:0000256" key="15">
    <source>
        <dbReference type="RuleBase" id="RU369015"/>
    </source>
</evidence>
<dbReference type="InterPro" id="IPR003938">
    <property type="entry name" value="K_chnl_volt-dep_EAG/ELK/ERG"/>
</dbReference>
<dbReference type="Gene3D" id="2.60.120.10">
    <property type="entry name" value="Jelly Rolls"/>
    <property type="match status" value="1"/>
</dbReference>
<evidence type="ECO:0000259" key="17">
    <source>
        <dbReference type="PROSITE" id="PS51490"/>
    </source>
</evidence>
<dbReference type="FunFam" id="2.60.120.10:FF:000074">
    <property type="entry name" value="Potassium channel KAT2"/>
    <property type="match status" value="1"/>
</dbReference>
<dbReference type="InterPro" id="IPR021789">
    <property type="entry name" value="KHA_dom"/>
</dbReference>
<keyword evidence="14" id="KW-0040">ANK repeat</keyword>
<evidence type="ECO:0000256" key="1">
    <source>
        <dbReference type="ARBA" id="ARBA00004141"/>
    </source>
</evidence>
<accession>A0A8T0K9R4</accession>
<evidence type="ECO:0000256" key="13">
    <source>
        <dbReference type="ARBA" id="ARBA00023303"/>
    </source>
</evidence>
<evidence type="ECO:0000256" key="14">
    <source>
        <dbReference type="PROSITE-ProRule" id="PRU00023"/>
    </source>
</evidence>
<keyword evidence="9 15" id="KW-0630">Potassium</keyword>
<comment type="caution">
    <text evidence="15">Lacks conserved residue(s) required for the propagation of feature annotation.</text>
</comment>
<feature type="transmembrane region" description="Helical" evidence="15">
    <location>
        <begin position="118"/>
        <end position="136"/>
    </location>
</feature>
<reference evidence="18 19" key="1">
    <citation type="submission" date="2020-05" db="EMBL/GenBank/DDBJ databases">
        <title>Vigna angularis (adzuki bean) Var. LongXiaoDou No. 4 denovo assembly.</title>
        <authorList>
            <person name="Xiang H."/>
        </authorList>
    </citation>
    <scope>NUCLEOTIDE SEQUENCE [LARGE SCALE GENOMIC DNA]</scope>
    <source>
        <tissue evidence="18">Leaf</tissue>
    </source>
</reference>
<feature type="transmembrane region" description="Helical" evidence="15">
    <location>
        <begin position="157"/>
        <end position="176"/>
    </location>
</feature>
<dbReference type="FunFam" id="1.10.287.70:FF:000123">
    <property type="entry name" value="Potassium channel KAT3"/>
    <property type="match status" value="1"/>
</dbReference>
<dbReference type="PANTHER" id="PTHR45743:SF21">
    <property type="entry name" value="POTASSIUM CHANNEL AKT2_3"/>
    <property type="match status" value="1"/>
</dbReference>
<feature type="transmembrane region" description="Helical" evidence="15">
    <location>
        <begin position="951"/>
        <end position="972"/>
    </location>
</feature>
<evidence type="ECO:0000313" key="19">
    <source>
        <dbReference type="Proteomes" id="UP000743370"/>
    </source>
</evidence>
<evidence type="ECO:0000256" key="11">
    <source>
        <dbReference type="ARBA" id="ARBA00023065"/>
    </source>
</evidence>
<evidence type="ECO:0000256" key="10">
    <source>
        <dbReference type="ARBA" id="ARBA00022989"/>
    </source>
</evidence>
<organism evidence="18 19">
    <name type="scientific">Phaseolus angularis</name>
    <name type="common">Azuki bean</name>
    <name type="synonym">Vigna angularis</name>
    <dbReference type="NCBI Taxonomy" id="3914"/>
    <lineage>
        <taxon>Eukaryota</taxon>
        <taxon>Viridiplantae</taxon>
        <taxon>Streptophyta</taxon>
        <taxon>Embryophyta</taxon>
        <taxon>Tracheophyta</taxon>
        <taxon>Spermatophyta</taxon>
        <taxon>Magnoliopsida</taxon>
        <taxon>eudicotyledons</taxon>
        <taxon>Gunneridae</taxon>
        <taxon>Pentapetalae</taxon>
        <taxon>rosids</taxon>
        <taxon>fabids</taxon>
        <taxon>Fabales</taxon>
        <taxon>Fabaceae</taxon>
        <taxon>Papilionoideae</taxon>
        <taxon>50 kb inversion clade</taxon>
        <taxon>NPAAA clade</taxon>
        <taxon>indigoferoid/millettioid clade</taxon>
        <taxon>Phaseoleae</taxon>
        <taxon>Vigna</taxon>
    </lineage>
</organism>
<dbReference type="PRINTS" id="PR01463">
    <property type="entry name" value="EAGCHANLFMLY"/>
</dbReference>
<keyword evidence="8 15" id="KW-0851">Voltage-gated channel</keyword>
<keyword evidence="10 15" id="KW-1133">Transmembrane helix</keyword>
<dbReference type="SMART" id="SM00100">
    <property type="entry name" value="cNMP"/>
    <property type="match status" value="1"/>
</dbReference>
<comment type="similarity">
    <text evidence="3 15">Belongs to the potassium channel family. Plant (TC 1.A.1.4) subfamily.</text>
</comment>
<dbReference type="Pfam" id="PF12796">
    <property type="entry name" value="Ank_2"/>
    <property type="match status" value="1"/>
</dbReference>
<dbReference type="PANTHER" id="PTHR45743">
    <property type="entry name" value="POTASSIUM CHANNEL AKT1"/>
    <property type="match status" value="1"/>
</dbReference>
<evidence type="ECO:0000259" key="16">
    <source>
        <dbReference type="PROSITE" id="PS50042"/>
    </source>
</evidence>
<dbReference type="InterPro" id="IPR018490">
    <property type="entry name" value="cNMP-bd_dom_sf"/>
</dbReference>
<name>A0A8T0K9R4_PHAAN</name>
<comment type="subunit">
    <text evidence="15">The potassium channel is composed of a homo- or heterotetrameric complex of pore-forming subunits.</text>
</comment>
<keyword evidence="6 15" id="KW-0812">Transmembrane</keyword>
<comment type="domain">
    <text evidence="15">The KHA domain (rich in hydrophobic and acidic residues) present in the C-terminal part is likely to be important for tetramerization.</text>
</comment>
<dbReference type="SUPFAM" id="SSF81324">
    <property type="entry name" value="Voltage-gated potassium channels"/>
    <property type="match status" value="1"/>
</dbReference>
<dbReference type="Pfam" id="PF11834">
    <property type="entry name" value="KHA"/>
    <property type="match status" value="1"/>
</dbReference>
<dbReference type="InterPro" id="IPR000595">
    <property type="entry name" value="cNMP-bd_dom"/>
</dbReference>
<evidence type="ECO:0000256" key="9">
    <source>
        <dbReference type="ARBA" id="ARBA00022958"/>
    </source>
</evidence>
<protein>
    <recommendedName>
        <fullName evidence="15">Potassium channel</fullName>
    </recommendedName>
</protein>
<evidence type="ECO:0000256" key="4">
    <source>
        <dbReference type="ARBA" id="ARBA00022448"/>
    </source>
</evidence>
<dbReference type="PROSITE" id="PS50297">
    <property type="entry name" value="ANK_REP_REGION"/>
    <property type="match status" value="2"/>
</dbReference>
<feature type="transmembrane region" description="Helical" evidence="15">
    <location>
        <begin position="81"/>
        <end position="98"/>
    </location>
</feature>
<dbReference type="Gene3D" id="1.25.40.20">
    <property type="entry name" value="Ankyrin repeat-containing domain"/>
    <property type="match status" value="1"/>
</dbReference>
<evidence type="ECO:0000256" key="8">
    <source>
        <dbReference type="ARBA" id="ARBA00022882"/>
    </source>
</evidence>
<evidence type="ECO:0000256" key="6">
    <source>
        <dbReference type="ARBA" id="ARBA00022692"/>
    </source>
</evidence>
<dbReference type="AlphaFoldDB" id="A0A8T0K9R4"/>
<dbReference type="SUPFAM" id="SSF48403">
    <property type="entry name" value="Ankyrin repeat"/>
    <property type="match status" value="1"/>
</dbReference>
<comment type="caution">
    <text evidence="18">The sequence shown here is derived from an EMBL/GenBank/DDBJ whole genome shotgun (WGS) entry which is preliminary data.</text>
</comment>